<keyword evidence="2" id="KW-0479">Metal-binding</keyword>
<protein>
    <submittedName>
        <fullName evidence="7">Mov34/MPN/PAD-1 family protein</fullName>
    </submittedName>
</protein>
<evidence type="ECO:0000256" key="5">
    <source>
        <dbReference type="ARBA" id="ARBA00023049"/>
    </source>
</evidence>
<dbReference type="Proteomes" id="UP001597641">
    <property type="component" value="Unassembled WGS sequence"/>
</dbReference>
<keyword evidence="8" id="KW-1185">Reference proteome</keyword>
<evidence type="ECO:0000256" key="2">
    <source>
        <dbReference type="ARBA" id="ARBA00022723"/>
    </source>
</evidence>
<keyword evidence="5" id="KW-0482">Metalloprotease</keyword>
<dbReference type="Pfam" id="PF14464">
    <property type="entry name" value="Prok-JAB"/>
    <property type="match status" value="1"/>
</dbReference>
<dbReference type="RefSeq" id="WP_377488423.1">
    <property type="nucleotide sequence ID" value="NZ_JBHUOX010000018.1"/>
</dbReference>
<proteinExistence type="predicted"/>
<feature type="domain" description="JAB" evidence="6">
    <location>
        <begin position="20"/>
        <end position="128"/>
    </location>
</feature>
<organism evidence="7 8">
    <name type="scientific">Pontibacter toksunensis</name>
    <dbReference type="NCBI Taxonomy" id="1332631"/>
    <lineage>
        <taxon>Bacteria</taxon>
        <taxon>Pseudomonadati</taxon>
        <taxon>Bacteroidota</taxon>
        <taxon>Cytophagia</taxon>
        <taxon>Cytophagales</taxon>
        <taxon>Hymenobacteraceae</taxon>
        <taxon>Pontibacter</taxon>
    </lineage>
</organism>
<evidence type="ECO:0000313" key="7">
    <source>
        <dbReference type="EMBL" id="MFD3002641.1"/>
    </source>
</evidence>
<evidence type="ECO:0000256" key="3">
    <source>
        <dbReference type="ARBA" id="ARBA00022801"/>
    </source>
</evidence>
<comment type="caution">
    <text evidence="7">The sequence shown here is derived from an EMBL/GenBank/DDBJ whole genome shotgun (WGS) entry which is preliminary data.</text>
</comment>
<evidence type="ECO:0000256" key="1">
    <source>
        <dbReference type="ARBA" id="ARBA00022670"/>
    </source>
</evidence>
<dbReference type="Gene3D" id="3.40.140.10">
    <property type="entry name" value="Cytidine Deaminase, domain 2"/>
    <property type="match status" value="1"/>
</dbReference>
<dbReference type="EMBL" id="JBHUOX010000018">
    <property type="protein sequence ID" value="MFD3002641.1"/>
    <property type="molecule type" value="Genomic_DNA"/>
</dbReference>
<dbReference type="SUPFAM" id="SSF102712">
    <property type="entry name" value="JAB1/MPN domain"/>
    <property type="match status" value="1"/>
</dbReference>
<accession>A0ABW6BYJ2</accession>
<keyword evidence="3" id="KW-0378">Hydrolase</keyword>
<dbReference type="InterPro" id="IPR028090">
    <property type="entry name" value="JAB_dom_prok"/>
</dbReference>
<evidence type="ECO:0000313" key="8">
    <source>
        <dbReference type="Proteomes" id="UP001597641"/>
    </source>
</evidence>
<keyword evidence="4" id="KW-0862">Zinc</keyword>
<evidence type="ECO:0000259" key="6">
    <source>
        <dbReference type="Pfam" id="PF14464"/>
    </source>
</evidence>
<evidence type="ECO:0000256" key="4">
    <source>
        <dbReference type="ARBA" id="ARBA00022833"/>
    </source>
</evidence>
<gene>
    <name evidence="7" type="ORF">ACFS7Z_19880</name>
</gene>
<sequence length="161" mass="17487">MNHLFGSSDGKYCAHFLNEALDVIKDDISRYHPLETGGVLIGRYGSNLRMATISIATPAPVNSEHGLTSFVRGTEGISEALADAKKIDPLLHYVGEWHSHPSSTPHPSAVDSKQMQKFALKRLYGARTPLLLIVGGSPLEGLHGEVYLYRAKIAHTVLSAL</sequence>
<reference evidence="8" key="1">
    <citation type="journal article" date="2019" name="Int. J. Syst. Evol. Microbiol.">
        <title>The Global Catalogue of Microorganisms (GCM) 10K type strain sequencing project: providing services to taxonomists for standard genome sequencing and annotation.</title>
        <authorList>
            <consortium name="The Broad Institute Genomics Platform"/>
            <consortium name="The Broad Institute Genome Sequencing Center for Infectious Disease"/>
            <person name="Wu L."/>
            <person name="Ma J."/>
        </authorList>
    </citation>
    <scope>NUCLEOTIDE SEQUENCE [LARGE SCALE GENOMIC DNA]</scope>
    <source>
        <strain evidence="8">KCTC 23984</strain>
    </source>
</reference>
<keyword evidence="1" id="KW-0645">Protease</keyword>
<name>A0ABW6BYJ2_9BACT</name>